<name>A0A3N4L7G9_9PEZI</name>
<dbReference type="OrthoDB" id="5332948at2759"/>
<dbReference type="AlphaFoldDB" id="A0A3N4L7G9"/>
<dbReference type="InParanoid" id="A0A3N4L7G9"/>
<dbReference type="Proteomes" id="UP000277580">
    <property type="component" value="Unassembled WGS sequence"/>
</dbReference>
<gene>
    <name evidence="1" type="ORF">P167DRAFT_561708</name>
</gene>
<organism evidence="1 2">
    <name type="scientific">Morchella conica CCBAS932</name>
    <dbReference type="NCBI Taxonomy" id="1392247"/>
    <lineage>
        <taxon>Eukaryota</taxon>
        <taxon>Fungi</taxon>
        <taxon>Dikarya</taxon>
        <taxon>Ascomycota</taxon>
        <taxon>Pezizomycotina</taxon>
        <taxon>Pezizomycetes</taxon>
        <taxon>Pezizales</taxon>
        <taxon>Morchellaceae</taxon>
        <taxon>Morchella</taxon>
    </lineage>
</organism>
<evidence type="ECO:0000313" key="2">
    <source>
        <dbReference type="Proteomes" id="UP000277580"/>
    </source>
</evidence>
<evidence type="ECO:0000313" key="1">
    <source>
        <dbReference type="EMBL" id="RPB17442.1"/>
    </source>
</evidence>
<accession>A0A3N4L7G9</accession>
<reference evidence="1 2" key="1">
    <citation type="journal article" date="2018" name="Nat. Ecol. Evol.">
        <title>Pezizomycetes genomes reveal the molecular basis of ectomycorrhizal truffle lifestyle.</title>
        <authorList>
            <person name="Murat C."/>
            <person name="Payen T."/>
            <person name="Noel B."/>
            <person name="Kuo A."/>
            <person name="Morin E."/>
            <person name="Chen J."/>
            <person name="Kohler A."/>
            <person name="Krizsan K."/>
            <person name="Balestrini R."/>
            <person name="Da Silva C."/>
            <person name="Montanini B."/>
            <person name="Hainaut M."/>
            <person name="Levati E."/>
            <person name="Barry K.W."/>
            <person name="Belfiori B."/>
            <person name="Cichocki N."/>
            <person name="Clum A."/>
            <person name="Dockter R.B."/>
            <person name="Fauchery L."/>
            <person name="Guy J."/>
            <person name="Iotti M."/>
            <person name="Le Tacon F."/>
            <person name="Lindquist E.A."/>
            <person name="Lipzen A."/>
            <person name="Malagnac F."/>
            <person name="Mello A."/>
            <person name="Molinier V."/>
            <person name="Miyauchi S."/>
            <person name="Poulain J."/>
            <person name="Riccioni C."/>
            <person name="Rubini A."/>
            <person name="Sitrit Y."/>
            <person name="Splivallo R."/>
            <person name="Traeger S."/>
            <person name="Wang M."/>
            <person name="Zifcakova L."/>
            <person name="Wipf D."/>
            <person name="Zambonelli A."/>
            <person name="Paolocci F."/>
            <person name="Nowrousian M."/>
            <person name="Ottonello S."/>
            <person name="Baldrian P."/>
            <person name="Spatafora J.W."/>
            <person name="Henrissat B."/>
            <person name="Nagy L.G."/>
            <person name="Aury J.M."/>
            <person name="Wincker P."/>
            <person name="Grigoriev I.V."/>
            <person name="Bonfante P."/>
            <person name="Martin F.M."/>
        </authorList>
    </citation>
    <scope>NUCLEOTIDE SEQUENCE [LARGE SCALE GENOMIC DNA]</scope>
    <source>
        <strain evidence="1 2">CCBAS932</strain>
    </source>
</reference>
<sequence>MSKFTGCWYGCIHVSHWAILSHPYAVICRCARIATMCACSLGQRAHHRKYPRGNLHPLDLSTVITTHHIWSALPSRAQHWFTKDHSPAKMAMDSFERLMTFSPYNPRTTARAAHRLPRLLILRFADSRTLLTLRLVSRIFRAWTKTQEYRFFREINFRIRLTDDYRLFAPGRLAALGRLGKSITNRLIITFIIPCRLGQKIVFRDRKTGEIRAGGYTSAQDGTPMLPGVFKHFESGLFRRILESMPNLTCLWIRDQGISAKDSDPEDNWGLTLVCQALIFLRAQIEEAHTNRIQRRIKLEEDLLIHDTIINRPYAEIVKFPQAHLEEIAFLAHALKLEEFSQLFRDVSIAAEQRVCRPQLQKWLMSLPRVLPEFQRQLSALTRSTKEQLISCLEISESILKEDIIRLSAGVANIDPFTPAWQRSIDQINKLKRQEPRRNILKRLEFLIDLAESPSKREQILSHLDVPLPEGPPPPPVDLDELRRLSEPPCLFSFQLDLSTPLALWYIRSTPRRDGSIGNWSSTITNLHIMLPSPTPGSTRAQRGFVKRSYHTLIAEFAPWLETLCIKFHPPHPKDARKRADADPSFRVSPECPLVYFCGDLDFCSAAGAPGDGGGGGPLGFPRLKRLGLINVTLRWEGRGGMREFFEAKARGCITLHLVDVVFGGGEATVGWEGLYRLFMLDNPGRPRPTDPGDNPRPE</sequence>
<dbReference type="EMBL" id="ML119106">
    <property type="protein sequence ID" value="RPB17442.1"/>
    <property type="molecule type" value="Genomic_DNA"/>
</dbReference>
<keyword evidence="2" id="KW-1185">Reference proteome</keyword>
<protein>
    <submittedName>
        <fullName evidence="1">Uncharacterized protein</fullName>
    </submittedName>
</protein>
<proteinExistence type="predicted"/>